<name>A0A382C596_9ZZZZ</name>
<dbReference type="EMBL" id="UINC01032860">
    <property type="protein sequence ID" value="SVB21210.1"/>
    <property type="molecule type" value="Genomic_DNA"/>
</dbReference>
<protein>
    <submittedName>
        <fullName evidence="2">Uncharacterized protein</fullName>
    </submittedName>
</protein>
<organism evidence="2">
    <name type="scientific">marine metagenome</name>
    <dbReference type="NCBI Taxonomy" id="408172"/>
    <lineage>
        <taxon>unclassified sequences</taxon>
        <taxon>metagenomes</taxon>
        <taxon>ecological metagenomes</taxon>
    </lineage>
</organism>
<evidence type="ECO:0000313" key="2">
    <source>
        <dbReference type="EMBL" id="SVB21210.1"/>
    </source>
</evidence>
<keyword evidence="1" id="KW-0812">Transmembrane</keyword>
<keyword evidence="1" id="KW-0472">Membrane</keyword>
<keyword evidence="1" id="KW-1133">Transmembrane helix</keyword>
<dbReference type="AlphaFoldDB" id="A0A382C596"/>
<sequence>MEQLGLELTDMLMPWITVLISLIVAVWLKDYATSIAKGLKFKMNPAFNEGDEVLLDGEPAMIVKIGTVETVFGVYSDRGYTWRYVPNERIPYIKLEKVINKDLHLDTAEERAEKLKTAKKASKKKSTKVMP</sequence>
<evidence type="ECO:0000256" key="1">
    <source>
        <dbReference type="SAM" id="Phobius"/>
    </source>
</evidence>
<reference evidence="2" key="1">
    <citation type="submission" date="2018-05" db="EMBL/GenBank/DDBJ databases">
        <authorList>
            <person name="Lanie J.A."/>
            <person name="Ng W.-L."/>
            <person name="Kazmierczak K.M."/>
            <person name="Andrzejewski T.M."/>
            <person name="Davidsen T.M."/>
            <person name="Wayne K.J."/>
            <person name="Tettelin H."/>
            <person name="Glass J.I."/>
            <person name="Rusch D."/>
            <person name="Podicherti R."/>
            <person name="Tsui H.-C.T."/>
            <person name="Winkler M.E."/>
        </authorList>
    </citation>
    <scope>NUCLEOTIDE SEQUENCE</scope>
</reference>
<proteinExistence type="predicted"/>
<gene>
    <name evidence="2" type="ORF">METZ01_LOCUS174064</name>
</gene>
<accession>A0A382C596</accession>
<feature type="transmembrane region" description="Helical" evidence="1">
    <location>
        <begin position="12"/>
        <end position="32"/>
    </location>
</feature>